<dbReference type="EMBL" id="PIXR01000678">
    <property type="protein sequence ID" value="TBU05446.1"/>
    <property type="molecule type" value="Genomic_DNA"/>
</dbReference>
<evidence type="ECO:0000313" key="2">
    <source>
        <dbReference type="EMBL" id="TBU05446.1"/>
    </source>
</evidence>
<gene>
    <name evidence="2" type="ORF">CWI39_0678p0010</name>
</gene>
<keyword evidence="1" id="KW-0732">Signal</keyword>
<dbReference type="Proteomes" id="UP000293045">
    <property type="component" value="Unassembled WGS sequence"/>
</dbReference>
<proteinExistence type="predicted"/>
<feature type="chain" id="PRO_5020859965" evidence="1">
    <location>
        <begin position="18"/>
        <end position="89"/>
    </location>
</feature>
<dbReference type="AlphaFoldDB" id="A0A4Q9LD29"/>
<evidence type="ECO:0000313" key="3">
    <source>
        <dbReference type="Proteomes" id="UP000293045"/>
    </source>
</evidence>
<sequence length="89" mass="9870">MSSFVFYILSCTVLCTSDSNINTGTDSNDMCKLKKFISLYDKSVYQSFADIHTVPKLAVIEKIGYVSSSPNPQASNVDDQIKGFGNQFR</sequence>
<organism evidence="2 3">
    <name type="scientific">Hamiltosporidium magnivora</name>
    <dbReference type="NCBI Taxonomy" id="148818"/>
    <lineage>
        <taxon>Eukaryota</taxon>
        <taxon>Fungi</taxon>
        <taxon>Fungi incertae sedis</taxon>
        <taxon>Microsporidia</taxon>
        <taxon>Dubosqiidae</taxon>
        <taxon>Hamiltosporidium</taxon>
    </lineage>
</organism>
<feature type="signal peptide" evidence="1">
    <location>
        <begin position="1"/>
        <end position="17"/>
    </location>
</feature>
<protein>
    <submittedName>
        <fullName evidence="2">Uncharacterized protein</fullName>
    </submittedName>
</protein>
<evidence type="ECO:0000256" key="1">
    <source>
        <dbReference type="SAM" id="SignalP"/>
    </source>
</evidence>
<name>A0A4Q9LD29_9MICR</name>
<accession>A0A4Q9LD29</accession>
<dbReference type="VEuPathDB" id="MicrosporidiaDB:CWI36_3073p0010"/>
<dbReference type="VEuPathDB" id="MicrosporidiaDB:CWI39_0678p0010"/>
<reference evidence="2 3" key="1">
    <citation type="submission" date="2017-12" db="EMBL/GenBank/DDBJ databases">
        <authorList>
            <person name="Pombert J.-F."/>
            <person name="Haag K.L."/>
            <person name="Ebert D."/>
        </authorList>
    </citation>
    <scope>NUCLEOTIDE SEQUENCE [LARGE SCALE GENOMIC DNA]</scope>
    <source>
        <strain evidence="2">IL-BN-2</strain>
    </source>
</reference>
<comment type="caution">
    <text evidence="2">The sequence shown here is derived from an EMBL/GenBank/DDBJ whole genome shotgun (WGS) entry which is preliminary data.</text>
</comment>